<dbReference type="GeneID" id="3499611"/>
<keyword evidence="3" id="KW-1185">Reference proteome</keyword>
<gene>
    <name evidence="2" type="ordered locus">TP03_0681</name>
</gene>
<comment type="caution">
    <text evidence="2">The sequence shown here is derived from an EMBL/GenBank/DDBJ whole genome shotgun (WGS) entry which is preliminary data.</text>
</comment>
<dbReference type="InParanoid" id="Q4MZ10"/>
<dbReference type="eggNOG" id="ENOG502TN6A">
    <property type="taxonomic scope" value="Eukaryota"/>
</dbReference>
<dbReference type="EMBL" id="AAGK01000006">
    <property type="protein sequence ID" value="EAN30522.1"/>
    <property type="molecule type" value="Genomic_DNA"/>
</dbReference>
<feature type="compositionally biased region" description="Acidic residues" evidence="1">
    <location>
        <begin position="353"/>
        <end position="365"/>
    </location>
</feature>
<dbReference type="RefSeq" id="XP_762805.1">
    <property type="nucleotide sequence ID" value="XM_757712.1"/>
</dbReference>
<dbReference type="KEGG" id="tpv:TP03_0681"/>
<feature type="compositionally biased region" description="Basic and acidic residues" evidence="1">
    <location>
        <begin position="340"/>
        <end position="352"/>
    </location>
</feature>
<evidence type="ECO:0000313" key="3">
    <source>
        <dbReference type="Proteomes" id="UP000001949"/>
    </source>
</evidence>
<dbReference type="Proteomes" id="UP000001949">
    <property type="component" value="Unassembled WGS sequence"/>
</dbReference>
<name>Q4MZ10_THEPA</name>
<feature type="region of interest" description="Disordered" evidence="1">
    <location>
        <begin position="340"/>
        <end position="373"/>
    </location>
</feature>
<protein>
    <submittedName>
        <fullName evidence="2">Uncharacterized protein</fullName>
    </submittedName>
</protein>
<reference evidence="2 3" key="1">
    <citation type="journal article" date="2005" name="Science">
        <title>Genome sequence of Theileria parva, a bovine pathogen that transforms lymphocytes.</title>
        <authorList>
            <person name="Gardner M.J."/>
            <person name="Bishop R."/>
            <person name="Shah T."/>
            <person name="de Villiers E.P."/>
            <person name="Carlton J.M."/>
            <person name="Hall N."/>
            <person name="Ren Q."/>
            <person name="Paulsen I.T."/>
            <person name="Pain A."/>
            <person name="Berriman M."/>
            <person name="Wilson R.J.M."/>
            <person name="Sato S."/>
            <person name="Ralph S.A."/>
            <person name="Mann D.J."/>
            <person name="Xiong Z."/>
            <person name="Shallom S.J."/>
            <person name="Weidman J."/>
            <person name="Jiang L."/>
            <person name="Lynn J."/>
            <person name="Weaver B."/>
            <person name="Shoaibi A."/>
            <person name="Domingo A.R."/>
            <person name="Wasawo D."/>
            <person name="Crabtree J."/>
            <person name="Wortman J.R."/>
            <person name="Haas B."/>
            <person name="Angiuoli S.V."/>
            <person name="Creasy T.H."/>
            <person name="Lu C."/>
            <person name="Suh B."/>
            <person name="Silva J.C."/>
            <person name="Utterback T.R."/>
            <person name="Feldblyum T.V."/>
            <person name="Pertea M."/>
            <person name="Allen J."/>
            <person name="Nierman W.C."/>
            <person name="Taracha E.L.N."/>
            <person name="Salzberg S.L."/>
            <person name="White O.R."/>
            <person name="Fitzhugh H.A."/>
            <person name="Morzaria S."/>
            <person name="Venter J.C."/>
            <person name="Fraser C.M."/>
            <person name="Nene V."/>
        </authorList>
    </citation>
    <scope>NUCLEOTIDE SEQUENCE [LARGE SCALE GENOMIC DNA]</scope>
    <source>
        <strain evidence="2 3">Muguga</strain>
    </source>
</reference>
<accession>Q4MZ10</accession>
<dbReference type="AlphaFoldDB" id="Q4MZ10"/>
<evidence type="ECO:0000256" key="1">
    <source>
        <dbReference type="SAM" id="MobiDB-lite"/>
    </source>
</evidence>
<proteinExistence type="predicted"/>
<organism evidence="2 3">
    <name type="scientific">Theileria parva</name>
    <name type="common">East coast fever infection agent</name>
    <dbReference type="NCBI Taxonomy" id="5875"/>
    <lineage>
        <taxon>Eukaryota</taxon>
        <taxon>Sar</taxon>
        <taxon>Alveolata</taxon>
        <taxon>Apicomplexa</taxon>
        <taxon>Aconoidasida</taxon>
        <taxon>Piroplasmida</taxon>
        <taxon>Theileriidae</taxon>
        <taxon>Theileria</taxon>
    </lineage>
</organism>
<dbReference type="VEuPathDB" id="PiroplasmaDB:TpMuguga_03g00681"/>
<evidence type="ECO:0000313" key="2">
    <source>
        <dbReference type="EMBL" id="EAN30522.1"/>
    </source>
</evidence>
<sequence>MDRLTKSSEPVANKLEYLKRWVTIAKQHYVLYLPYVCITAPRCHDLLKGEDDELKSDYSNNNHYKHLFVVCNKMLEKRKDDGVLQTYVMLDSDLHSELMRKTIDDKHLFPLMLQDRENTLKNIHEHHQHEMTWDQFQSAGNLLLAELEQEILKNDLFLKPESWGIGLDSEQSKKAEMELIKLFVKSQKKLNFKVIQTVRSVSHEAIHKSKKGDEELKKTMIKFSEKEEQEHNLDEDAKKFSNSQITDIANKLKNFEHDTWMECASSRIFSKLAKICEDNEDYCKTVVDKLQDELNNADPDSSSTIAMENLSYGLTAALLKSGKIDMEKVKKQILKVSKEEIKDMSEPVKSTESETESSESLETEDEGNKKESE</sequence>